<dbReference type="InterPro" id="IPR036812">
    <property type="entry name" value="NAD(P)_OxRdtase_dom_sf"/>
</dbReference>
<reference evidence="1 2" key="1">
    <citation type="journal article" date="2020" name="Mol. Biol. Evol.">
        <title>Interspecific Gene Flow and the Evolution of Specialization in Black and White Rhinoceros.</title>
        <authorList>
            <person name="Moodley Y."/>
            <person name="Westbury M.V."/>
            <person name="Russo I.M."/>
            <person name="Gopalakrishnan S."/>
            <person name="Rakotoarivelo A."/>
            <person name="Olsen R.A."/>
            <person name="Prost S."/>
            <person name="Tunstall T."/>
            <person name="Ryder O.A."/>
            <person name="Dalen L."/>
            <person name="Bruford M.W."/>
        </authorList>
    </citation>
    <scope>NUCLEOTIDE SEQUENCE [LARGE SCALE GENOMIC DNA]</scope>
    <source>
        <strain evidence="1">SBR-YM</strain>
        <tissue evidence="1">Skin</tissue>
    </source>
</reference>
<evidence type="ECO:0000313" key="1">
    <source>
        <dbReference type="EMBL" id="KAF5927993.1"/>
    </source>
</evidence>
<dbReference type="AlphaFoldDB" id="A0A7J7FIV3"/>
<gene>
    <name evidence="1" type="ORF">HPG69_014151</name>
</gene>
<organism evidence="1 2">
    <name type="scientific">Diceros bicornis minor</name>
    <name type="common">South-central black rhinoceros</name>
    <dbReference type="NCBI Taxonomy" id="77932"/>
    <lineage>
        <taxon>Eukaryota</taxon>
        <taxon>Metazoa</taxon>
        <taxon>Chordata</taxon>
        <taxon>Craniata</taxon>
        <taxon>Vertebrata</taxon>
        <taxon>Euteleostomi</taxon>
        <taxon>Mammalia</taxon>
        <taxon>Eutheria</taxon>
        <taxon>Laurasiatheria</taxon>
        <taxon>Perissodactyla</taxon>
        <taxon>Rhinocerotidae</taxon>
        <taxon>Diceros</taxon>
    </lineage>
</organism>
<feature type="non-terminal residue" evidence="1">
    <location>
        <position position="1"/>
    </location>
</feature>
<protein>
    <submittedName>
        <fullName evidence="1">Uncharacterized protein</fullName>
    </submittedName>
</protein>
<dbReference type="Proteomes" id="UP000551758">
    <property type="component" value="Unassembled WGS sequence"/>
</dbReference>
<comment type="caution">
    <text evidence="1">The sequence shown here is derived from an EMBL/GenBank/DDBJ whole genome shotgun (WGS) entry which is preliminary data.</text>
</comment>
<dbReference type="EMBL" id="JACDTQ010000495">
    <property type="protein sequence ID" value="KAF5927993.1"/>
    <property type="molecule type" value="Genomic_DNA"/>
</dbReference>
<dbReference type="SUPFAM" id="SSF51430">
    <property type="entry name" value="NAD(P)-linked oxidoreductase"/>
    <property type="match status" value="1"/>
</dbReference>
<sequence length="63" mass="7355">PGWSLWQRMSREIILDTVDFHDTWEVECHPYLNHSNLLEFCKPKDIVVVAYSAPSSHRDPNSS</sequence>
<name>A0A7J7FIV3_DICBM</name>
<accession>A0A7J7FIV3</accession>
<keyword evidence="2" id="KW-1185">Reference proteome</keyword>
<dbReference type="Gene3D" id="3.20.20.100">
    <property type="entry name" value="NADP-dependent oxidoreductase domain"/>
    <property type="match status" value="1"/>
</dbReference>
<proteinExistence type="predicted"/>
<evidence type="ECO:0000313" key="2">
    <source>
        <dbReference type="Proteomes" id="UP000551758"/>
    </source>
</evidence>